<accession>A0A652LAV8</accession>
<dbReference type="AlphaFoldDB" id="A0A652LAV8"/>
<comment type="caution">
    <text evidence="1">The sequence shown here is derived from an EMBL/GenBank/DDBJ whole genome shotgun (WGS) entry which is preliminary data.</text>
</comment>
<reference evidence="1" key="1">
    <citation type="submission" date="2018-10" db="EMBL/GenBank/DDBJ databases">
        <authorList>
            <person name="Hariharan J."/>
            <person name="Choudoir M.J."/>
            <person name="Diebold P."/>
            <person name="Panke-Buisse K."/>
            <person name="Campbell A.N."/>
            <person name="Buckley D.H."/>
        </authorList>
    </citation>
    <scope>NUCLEOTIDE SEQUENCE</scope>
    <source>
        <strain evidence="1">Gb1</strain>
    </source>
</reference>
<name>A0A652LAV8_9ACTN</name>
<evidence type="ECO:0000313" key="1">
    <source>
        <dbReference type="EMBL" id="TXS32814.1"/>
    </source>
</evidence>
<proteinExistence type="predicted"/>
<sequence>MCTRLRPSLWRREQACVATVSGRPVGAFLRMVGRQDTDQAESQRLGQMHGSATGAGLLNLWVRQLNPAARTIELGAVPRTAGRMHCSPTVMDSS</sequence>
<gene>
    <name evidence="1" type="ORF">EAO74_05615</name>
</gene>
<protein>
    <submittedName>
        <fullName evidence="1">Uncharacterized protein</fullName>
    </submittedName>
</protein>
<organism evidence="1">
    <name type="scientific">Streptomyces sp. gb1(2016)</name>
    <dbReference type="NCBI Taxonomy" id="1828321"/>
    <lineage>
        <taxon>Bacteria</taxon>
        <taxon>Bacillati</taxon>
        <taxon>Actinomycetota</taxon>
        <taxon>Actinomycetes</taxon>
        <taxon>Kitasatosporales</taxon>
        <taxon>Streptomycetaceae</taxon>
        <taxon>Streptomyces</taxon>
    </lineage>
</organism>
<dbReference type="EMBL" id="RDBM01000021">
    <property type="protein sequence ID" value="TXS32814.1"/>
    <property type="molecule type" value="Genomic_DNA"/>
</dbReference>